<evidence type="ECO:0000313" key="3">
    <source>
        <dbReference type="Proteomes" id="UP000645865"/>
    </source>
</evidence>
<name>A0A8I1E4L5_9PSED</name>
<reference evidence="2" key="1">
    <citation type="submission" date="2020-12" db="EMBL/GenBank/DDBJ databases">
        <title>Comparative genomic insights into the epidemiology and virulence of plant pathogenic Pseudomonads from Turkey.</title>
        <authorList>
            <person name="Dillon M."/>
            <person name="Ruiz-Bedoya T."/>
            <person name="Bendalovic-Torma C."/>
            <person name="Guttman K.M."/>
            <person name="Kwak H."/>
            <person name="Middleton M.A."/>
            <person name="Wang P.W."/>
            <person name="Horuz S."/>
            <person name="Aysan Y."/>
            <person name="Guttman D.S."/>
        </authorList>
    </citation>
    <scope>NUCLEOTIDE SEQUENCE</scope>
    <source>
        <strain evidence="2">S5_IA_3a</strain>
    </source>
</reference>
<feature type="region of interest" description="Disordered" evidence="1">
    <location>
        <begin position="522"/>
        <end position="573"/>
    </location>
</feature>
<dbReference type="AlphaFoldDB" id="A0A8I1E4L5"/>
<sequence>MEPAGYFSGGLLAAGYDPHEQFTVTFSAYTGKGKPETLISTSQRTYFAWEIAAGALAHDRVQRGGPINFNFMEIASKDQSKINDLETVGRSLQNHWENEVSKPMRDPSGPLAAISGEADAYAVKGTLQSLRNNTESFQKLSHAGQQAVARTLDKNSQVIIPNVYGYPMSGYAFIPYTPYDGNYEHRPNQGLMIDIKNGSVRELHGDADFARWAKDNYSTLLNRFNTGDTQGGKDAHWPSAKYVLDTLISGEKAYFPGYHNLLSDEQIPAAQLFNYTRARGGDYQLKFGNLNNGVASHYQAVNAKNALWSDQTEVFGSSQQDWKSAKDFWGNTFGYVPIIGNTGNIVFGVHDALDGMTAEDRVGGGAAAVLSGLQLAHEIAPVAVEAGLGDVLKGGGLPSARNYAWKKNPQTNDFELVYTSKPKTNTGKIVVPDETPPGNRLRPSQAGQISQHAVPDGEHLIENTVPNAKGIYQIKDASTGADRWLIRYTDATGIKKVYEIRGDFKLSNNYVQIIDPETRRPVMTVHSSGNGEWTPAKGSGGIRWPWTRDQSPTPSDDPKSPPSFASHFRDYTGSPMKGSERVDEFLKPNAGTHYDFAISNFEAEEGQPKTNFKVLWNVDETEFSVGAGEKAQPTEHSPNEYSPNFVLDINRNPYTVTTTENGLTKTLRLDATANSAEGIRQARLSQFESAIPDDDLRARISEVAHQGSIAPATIELNGGSVLQDGYYFGADDTQFHIYHDRSNNLTKVEITSKGHLSNPENDVNRVPGVEVTIKRTFTIREGNELDSMFTIDKDAPTQIEVAVAG</sequence>
<organism evidence="2 3">
    <name type="scientific">Pseudomonas rhodesiae</name>
    <dbReference type="NCBI Taxonomy" id="76760"/>
    <lineage>
        <taxon>Bacteria</taxon>
        <taxon>Pseudomonadati</taxon>
        <taxon>Pseudomonadota</taxon>
        <taxon>Gammaproteobacteria</taxon>
        <taxon>Pseudomonadales</taxon>
        <taxon>Pseudomonadaceae</taxon>
        <taxon>Pseudomonas</taxon>
    </lineage>
</organism>
<evidence type="ECO:0000313" key="2">
    <source>
        <dbReference type="EMBL" id="MBI6625466.1"/>
    </source>
</evidence>
<accession>A0A8I1E4L5</accession>
<dbReference type="EMBL" id="JAEILH010000026">
    <property type="protein sequence ID" value="MBI6625466.1"/>
    <property type="molecule type" value="Genomic_DNA"/>
</dbReference>
<gene>
    <name evidence="2" type="ORF">YA0853_17590</name>
</gene>
<dbReference type="Proteomes" id="UP000645865">
    <property type="component" value="Unassembled WGS sequence"/>
</dbReference>
<proteinExistence type="predicted"/>
<evidence type="ECO:0000256" key="1">
    <source>
        <dbReference type="SAM" id="MobiDB-lite"/>
    </source>
</evidence>
<comment type="caution">
    <text evidence="2">The sequence shown here is derived from an EMBL/GenBank/DDBJ whole genome shotgun (WGS) entry which is preliminary data.</text>
</comment>
<protein>
    <submittedName>
        <fullName evidence="2">Uncharacterized protein</fullName>
    </submittedName>
</protein>